<keyword evidence="3" id="KW-1185">Reference proteome</keyword>
<keyword evidence="1" id="KW-0812">Transmembrane</keyword>
<evidence type="ECO:0000256" key="1">
    <source>
        <dbReference type="SAM" id="Phobius"/>
    </source>
</evidence>
<feature type="transmembrane region" description="Helical" evidence="1">
    <location>
        <begin position="21"/>
        <end position="40"/>
    </location>
</feature>
<keyword evidence="1" id="KW-0472">Membrane</keyword>
<dbReference type="Proteomes" id="UP000596742">
    <property type="component" value="Unassembled WGS sequence"/>
</dbReference>
<gene>
    <name evidence="2" type="ORF">MGAL_10B006495</name>
</gene>
<organism evidence="2 3">
    <name type="scientific">Mytilus galloprovincialis</name>
    <name type="common">Mediterranean mussel</name>
    <dbReference type="NCBI Taxonomy" id="29158"/>
    <lineage>
        <taxon>Eukaryota</taxon>
        <taxon>Metazoa</taxon>
        <taxon>Spiralia</taxon>
        <taxon>Lophotrochozoa</taxon>
        <taxon>Mollusca</taxon>
        <taxon>Bivalvia</taxon>
        <taxon>Autobranchia</taxon>
        <taxon>Pteriomorphia</taxon>
        <taxon>Mytilida</taxon>
        <taxon>Mytiloidea</taxon>
        <taxon>Mytilidae</taxon>
        <taxon>Mytilinae</taxon>
        <taxon>Mytilus</taxon>
    </lineage>
</organism>
<name>A0A8B6CHQ4_MYTGA</name>
<sequence>MKMSDDDRFRDEGEKPVNVKTTLNMTLLSFGSALFVNYIAEIVQLSYHLNVPNKHIAVIGSIVLSSSAIAMILLYSLAYMFTKRGHEQKTMVLFVVAFSCLSFAISALGIVIAATD</sequence>
<protein>
    <submittedName>
        <fullName evidence="2">Uncharacterized protein</fullName>
    </submittedName>
</protein>
<feature type="transmembrane region" description="Helical" evidence="1">
    <location>
        <begin position="91"/>
        <end position="114"/>
    </location>
</feature>
<dbReference type="AlphaFoldDB" id="A0A8B6CHQ4"/>
<keyword evidence="1" id="KW-1133">Transmembrane helix</keyword>
<accession>A0A8B6CHQ4</accession>
<evidence type="ECO:0000313" key="3">
    <source>
        <dbReference type="Proteomes" id="UP000596742"/>
    </source>
</evidence>
<dbReference type="EMBL" id="UYJE01001768">
    <property type="protein sequence ID" value="VDI04917.1"/>
    <property type="molecule type" value="Genomic_DNA"/>
</dbReference>
<proteinExistence type="predicted"/>
<reference evidence="2" key="1">
    <citation type="submission" date="2018-11" db="EMBL/GenBank/DDBJ databases">
        <authorList>
            <person name="Alioto T."/>
            <person name="Alioto T."/>
        </authorList>
    </citation>
    <scope>NUCLEOTIDE SEQUENCE</scope>
</reference>
<feature type="transmembrane region" description="Helical" evidence="1">
    <location>
        <begin position="55"/>
        <end position="79"/>
    </location>
</feature>
<comment type="caution">
    <text evidence="2">The sequence shown here is derived from an EMBL/GenBank/DDBJ whole genome shotgun (WGS) entry which is preliminary data.</text>
</comment>
<evidence type="ECO:0000313" key="2">
    <source>
        <dbReference type="EMBL" id="VDI04917.1"/>
    </source>
</evidence>